<feature type="compositionally biased region" description="Polar residues" evidence="1">
    <location>
        <begin position="298"/>
        <end position="309"/>
    </location>
</feature>
<protein>
    <submittedName>
        <fullName evidence="2">Uncharacterized protein</fullName>
    </submittedName>
</protein>
<gene>
    <name evidence="2" type="ORF">TRSC58_00931</name>
</gene>
<accession>A0A061JAD9</accession>
<organism evidence="2 3">
    <name type="scientific">Trypanosoma rangeli SC58</name>
    <dbReference type="NCBI Taxonomy" id="429131"/>
    <lineage>
        <taxon>Eukaryota</taxon>
        <taxon>Discoba</taxon>
        <taxon>Euglenozoa</taxon>
        <taxon>Kinetoplastea</taxon>
        <taxon>Metakinetoplastina</taxon>
        <taxon>Trypanosomatida</taxon>
        <taxon>Trypanosomatidae</taxon>
        <taxon>Trypanosoma</taxon>
        <taxon>Herpetosoma</taxon>
    </lineage>
</organism>
<dbReference type="OrthoDB" id="260068at2759"/>
<dbReference type="VEuPathDB" id="TriTrypDB:TRSC58_00931"/>
<dbReference type="Proteomes" id="UP000031737">
    <property type="component" value="Unassembled WGS sequence"/>
</dbReference>
<dbReference type="AlphaFoldDB" id="A0A061JAD9"/>
<feature type="compositionally biased region" description="Basic and acidic residues" evidence="1">
    <location>
        <begin position="311"/>
        <end position="323"/>
    </location>
</feature>
<evidence type="ECO:0000256" key="1">
    <source>
        <dbReference type="SAM" id="MobiDB-lite"/>
    </source>
</evidence>
<dbReference type="EMBL" id="AUPL01000931">
    <property type="protein sequence ID" value="ESL11320.1"/>
    <property type="molecule type" value="Genomic_DNA"/>
</dbReference>
<comment type="caution">
    <text evidence="2">The sequence shown here is derived from an EMBL/GenBank/DDBJ whole genome shotgun (WGS) entry which is preliminary data.</text>
</comment>
<feature type="region of interest" description="Disordered" evidence="1">
    <location>
        <begin position="281"/>
        <end position="323"/>
    </location>
</feature>
<proteinExistence type="predicted"/>
<name>A0A061JAD9_TRYRA</name>
<evidence type="ECO:0000313" key="2">
    <source>
        <dbReference type="EMBL" id="ESL11320.1"/>
    </source>
</evidence>
<evidence type="ECO:0000313" key="3">
    <source>
        <dbReference type="Proteomes" id="UP000031737"/>
    </source>
</evidence>
<reference evidence="2 3" key="1">
    <citation type="submission" date="2013-07" db="EMBL/GenBank/DDBJ databases">
        <authorList>
            <person name="Stoco P.H."/>
            <person name="Wagner G."/>
            <person name="Gerber A."/>
            <person name="Zaha A."/>
            <person name="Thompson C."/>
            <person name="Bartholomeu D.C."/>
            <person name="Luckemeyer D.D."/>
            <person name="Bahia D."/>
            <person name="Loreto E."/>
            <person name="Prestes E.B."/>
            <person name="Lima F.M."/>
            <person name="Rodrigues-Luiz G."/>
            <person name="Vallejo G.A."/>
            <person name="Filho J.F."/>
            <person name="Monteiro K.M."/>
            <person name="Tyler K.M."/>
            <person name="de Almeida L.G."/>
            <person name="Ortiz M.F."/>
            <person name="Siervo M.A."/>
            <person name="de Moraes M.H."/>
            <person name="Cunha O.L."/>
            <person name="Mendonca-Neto R."/>
            <person name="Silva R."/>
            <person name="Teixeira S.M."/>
            <person name="Murta S.M."/>
            <person name="Sincero T.C."/>
            <person name="Mendes T.A."/>
            <person name="Urmenyi T.P."/>
            <person name="Silva V.G."/>
            <person name="da Rocha W.D."/>
            <person name="Andersson B."/>
            <person name="Romanha A.J."/>
            <person name="Steindel M."/>
            <person name="de Vasconcelos A.T."/>
            <person name="Grisard E.C."/>
        </authorList>
    </citation>
    <scope>NUCLEOTIDE SEQUENCE [LARGE SCALE GENOMIC DNA]</scope>
    <source>
        <strain evidence="2 3">SC58</strain>
    </source>
</reference>
<sequence>MGFFKKRHGEMAATDAKGRSFVWRLPGFSRFRPDTMLDSANVVAFTMVKFHLHMTIDMNGNTGLYMHYKAMGIPKYSYFFSNSRGEVMRQQTAHTIPSNTKRCGHWNTCCRSDMLEFVGADDVLLVKFFFDDDCLTVSRTPQPNVLQVIWTVPHLFTQMLNPYSSQGFLAGGANFVVRLEIKKEFGAIDAVGPYAVDNIKDLVFFLFCRKEEVPPHSIELLDSSGACIAKVDKKATPGVQTLTVPKQQLWDALGKTGTLTVRVELQCCGNPIDALNALSEAQQHPLPPPPQGKGPSAVNATTPPGTVQIGSKREEYVVFHDDD</sequence>
<keyword evidence="3" id="KW-1185">Reference proteome</keyword>